<dbReference type="STRING" id="2741.SAMN04489866_102161"/>
<dbReference type="GO" id="GO:0017004">
    <property type="term" value="P:cytochrome complex assembly"/>
    <property type="evidence" value="ECO:0007669"/>
    <property type="project" value="UniProtKB-KW"/>
</dbReference>
<evidence type="ECO:0000256" key="3">
    <source>
        <dbReference type="ARBA" id="ARBA00022748"/>
    </source>
</evidence>
<dbReference type="AlphaFoldDB" id="A0A1G6TIX3"/>
<reference evidence="8 9" key="1">
    <citation type="submission" date="2016-10" db="EMBL/GenBank/DDBJ databases">
        <authorList>
            <person name="de Groot N.N."/>
        </authorList>
    </citation>
    <scope>NUCLEOTIDE SEQUENCE [LARGE SCALE GENOMIC DNA]</scope>
    <source>
        <strain evidence="8 9">DSM 20475</strain>
    </source>
</reference>
<feature type="transmembrane region" description="Helical" evidence="6">
    <location>
        <begin position="130"/>
        <end position="151"/>
    </location>
</feature>
<name>A0A1G6TIX3_PEPNI</name>
<evidence type="ECO:0000313" key="8">
    <source>
        <dbReference type="EMBL" id="SDD28991.1"/>
    </source>
</evidence>
<dbReference type="RefSeq" id="WP_091791182.1">
    <property type="nucleotide sequence ID" value="NZ_FNAF01000002.1"/>
</dbReference>
<comment type="subcellular location">
    <subcellularLocation>
        <location evidence="1">Membrane</location>
        <topology evidence="1">Multi-pass membrane protein</topology>
    </subcellularLocation>
</comment>
<evidence type="ECO:0000256" key="5">
    <source>
        <dbReference type="ARBA" id="ARBA00023136"/>
    </source>
</evidence>
<dbReference type="GO" id="GO:0020037">
    <property type="term" value="F:heme binding"/>
    <property type="evidence" value="ECO:0007669"/>
    <property type="project" value="InterPro"/>
</dbReference>
<dbReference type="PANTHER" id="PTHR30071">
    <property type="entry name" value="HEME EXPORTER PROTEIN C"/>
    <property type="match status" value="1"/>
</dbReference>
<dbReference type="OrthoDB" id="9814290at2"/>
<feature type="transmembrane region" description="Helical" evidence="6">
    <location>
        <begin position="64"/>
        <end position="83"/>
    </location>
</feature>
<accession>A0A1G6TIX3</accession>
<evidence type="ECO:0000256" key="4">
    <source>
        <dbReference type="ARBA" id="ARBA00022989"/>
    </source>
</evidence>
<proteinExistence type="predicted"/>
<feature type="transmembrane region" description="Helical" evidence="6">
    <location>
        <begin position="6"/>
        <end position="25"/>
    </location>
</feature>
<keyword evidence="2 6" id="KW-0812">Transmembrane</keyword>
<feature type="transmembrane region" description="Helical" evidence="6">
    <location>
        <begin position="90"/>
        <end position="110"/>
    </location>
</feature>
<dbReference type="Pfam" id="PF01578">
    <property type="entry name" value="Cytochrom_C_asm"/>
    <property type="match status" value="1"/>
</dbReference>
<feature type="transmembrane region" description="Helical" evidence="6">
    <location>
        <begin position="172"/>
        <end position="190"/>
    </location>
</feature>
<sequence length="260" mass="28559">MADVILYLATGVGALAVLLSVLAFWTQPEKFGRLADFALMAFAALTLLGLITRGVTLSRVPLTGLYEFCVALAFALAAMALPLRRHLPGVLITMVLSLSAFLTLALAHTIPHSDDPIMPALKSVWLTAHVLTSIVAYASFGLAFVMALLYLTKAKGEGELAAHYDLVGHKSIVMGFIFQTLLLITGAVWAEEVWGSWWSWDPKETWALITWLIYAVALHGYRSRQWKGRKAAYFSIFGFAVVVFTMLGVTFLLPGMHSYF</sequence>
<dbReference type="InterPro" id="IPR045062">
    <property type="entry name" value="Cyt_c_biogenesis_CcsA/CcmC"/>
</dbReference>
<evidence type="ECO:0000256" key="6">
    <source>
        <dbReference type="SAM" id="Phobius"/>
    </source>
</evidence>
<dbReference type="PANTHER" id="PTHR30071:SF1">
    <property type="entry name" value="CYTOCHROME B_B6 PROTEIN-RELATED"/>
    <property type="match status" value="1"/>
</dbReference>
<dbReference type="InterPro" id="IPR002541">
    <property type="entry name" value="Cyt_c_assembly"/>
</dbReference>
<keyword evidence="9" id="KW-1185">Reference proteome</keyword>
<keyword evidence="5 6" id="KW-0472">Membrane</keyword>
<dbReference type="EMBL" id="FNAF01000002">
    <property type="protein sequence ID" value="SDD28991.1"/>
    <property type="molecule type" value="Genomic_DNA"/>
</dbReference>
<gene>
    <name evidence="8" type="ORF">SAMN04489866_102161</name>
</gene>
<protein>
    <submittedName>
        <fullName evidence="8">ABC-type transport system involved in cytochrome c biogenesis, permease component</fullName>
    </submittedName>
</protein>
<evidence type="ECO:0000256" key="2">
    <source>
        <dbReference type="ARBA" id="ARBA00022692"/>
    </source>
</evidence>
<dbReference type="Proteomes" id="UP000198995">
    <property type="component" value="Unassembled WGS sequence"/>
</dbReference>
<feature type="transmembrane region" description="Helical" evidence="6">
    <location>
        <begin position="205"/>
        <end position="221"/>
    </location>
</feature>
<evidence type="ECO:0000256" key="1">
    <source>
        <dbReference type="ARBA" id="ARBA00004141"/>
    </source>
</evidence>
<keyword evidence="3" id="KW-0201">Cytochrome c-type biogenesis</keyword>
<evidence type="ECO:0000313" key="9">
    <source>
        <dbReference type="Proteomes" id="UP000198995"/>
    </source>
</evidence>
<organism evidence="8 9">
    <name type="scientific">Peptococcus niger</name>
    <dbReference type="NCBI Taxonomy" id="2741"/>
    <lineage>
        <taxon>Bacteria</taxon>
        <taxon>Bacillati</taxon>
        <taxon>Bacillota</taxon>
        <taxon>Clostridia</taxon>
        <taxon>Eubacteriales</taxon>
        <taxon>Peptococcaceae</taxon>
        <taxon>Peptococcus</taxon>
    </lineage>
</organism>
<keyword evidence="4 6" id="KW-1133">Transmembrane helix</keyword>
<feature type="transmembrane region" description="Helical" evidence="6">
    <location>
        <begin position="37"/>
        <end position="58"/>
    </location>
</feature>
<feature type="domain" description="Cytochrome c assembly protein" evidence="7">
    <location>
        <begin position="66"/>
        <end position="257"/>
    </location>
</feature>
<dbReference type="GO" id="GO:0005886">
    <property type="term" value="C:plasma membrane"/>
    <property type="evidence" value="ECO:0007669"/>
    <property type="project" value="TreeGrafter"/>
</dbReference>
<evidence type="ECO:0000259" key="7">
    <source>
        <dbReference type="Pfam" id="PF01578"/>
    </source>
</evidence>
<feature type="transmembrane region" description="Helical" evidence="6">
    <location>
        <begin position="233"/>
        <end position="253"/>
    </location>
</feature>